<comment type="similarity">
    <text evidence="1 4">Belongs to the inositol phosphokinase (IPK) family.</text>
</comment>
<dbReference type="Pfam" id="PF03770">
    <property type="entry name" value="IPK"/>
    <property type="match status" value="1"/>
</dbReference>
<accession>A0A085N1K6</accession>
<name>A0A085N1K6_9BILA</name>
<protein>
    <recommendedName>
        <fullName evidence="4">Kinase</fullName>
        <ecNumber evidence="4">2.7.-.-</ecNumber>
    </recommendedName>
</protein>
<proteinExistence type="inferred from homology"/>
<dbReference type="GO" id="GO:0000828">
    <property type="term" value="F:inositol hexakisphosphate kinase activity"/>
    <property type="evidence" value="ECO:0007669"/>
    <property type="project" value="TreeGrafter"/>
</dbReference>
<reference evidence="6" key="1">
    <citation type="journal article" date="2014" name="Nat. Genet.">
        <title>Genome and transcriptome of the porcine whipworm Trichuris suis.</title>
        <authorList>
            <person name="Jex A.R."/>
            <person name="Nejsum P."/>
            <person name="Schwarz E.M."/>
            <person name="Hu L."/>
            <person name="Young N.D."/>
            <person name="Hall R.S."/>
            <person name="Korhonen P.K."/>
            <person name="Liao S."/>
            <person name="Thamsborg S."/>
            <person name="Xia J."/>
            <person name="Xu P."/>
            <person name="Wang S."/>
            <person name="Scheerlinck J.P."/>
            <person name="Hofmann A."/>
            <person name="Sternberg P.W."/>
            <person name="Wang J."/>
            <person name="Gasser R.B."/>
        </authorList>
    </citation>
    <scope>NUCLEOTIDE SEQUENCE [LARGE SCALE GENOMIC DNA]</scope>
    <source>
        <strain evidence="6">DCEP-RM93F</strain>
    </source>
</reference>
<dbReference type="SUPFAM" id="SSF56104">
    <property type="entry name" value="SAICAR synthase-like"/>
    <property type="match status" value="1"/>
</dbReference>
<dbReference type="AlphaFoldDB" id="A0A085N1K6"/>
<evidence type="ECO:0000256" key="5">
    <source>
        <dbReference type="SAM" id="MobiDB-lite"/>
    </source>
</evidence>
<organism evidence="6">
    <name type="scientific">Trichuris suis</name>
    <name type="common">pig whipworm</name>
    <dbReference type="NCBI Taxonomy" id="68888"/>
    <lineage>
        <taxon>Eukaryota</taxon>
        <taxon>Metazoa</taxon>
        <taxon>Ecdysozoa</taxon>
        <taxon>Nematoda</taxon>
        <taxon>Enoplea</taxon>
        <taxon>Dorylaimia</taxon>
        <taxon>Trichinellida</taxon>
        <taxon>Trichuridae</taxon>
        <taxon>Trichuris</taxon>
    </lineage>
</organism>
<dbReference type="GO" id="GO:0005634">
    <property type="term" value="C:nucleus"/>
    <property type="evidence" value="ECO:0007669"/>
    <property type="project" value="TreeGrafter"/>
</dbReference>
<evidence type="ECO:0000256" key="1">
    <source>
        <dbReference type="ARBA" id="ARBA00007374"/>
    </source>
</evidence>
<dbReference type="PANTHER" id="PTHR12400">
    <property type="entry name" value="INOSITOL POLYPHOSPHATE KINASE"/>
    <property type="match status" value="1"/>
</dbReference>
<keyword evidence="2 4" id="KW-0808">Transferase</keyword>
<dbReference type="GO" id="GO:0032958">
    <property type="term" value="P:inositol phosphate biosynthetic process"/>
    <property type="evidence" value="ECO:0007669"/>
    <property type="project" value="InterPro"/>
</dbReference>
<dbReference type="GO" id="GO:0046854">
    <property type="term" value="P:phosphatidylinositol phosphate biosynthetic process"/>
    <property type="evidence" value="ECO:0007669"/>
    <property type="project" value="TreeGrafter"/>
</dbReference>
<feature type="compositionally biased region" description="Basic and acidic residues" evidence="5">
    <location>
        <begin position="12"/>
        <end position="21"/>
    </location>
</feature>
<dbReference type="InterPro" id="IPR005522">
    <property type="entry name" value="IPK"/>
</dbReference>
<dbReference type="InterPro" id="IPR038286">
    <property type="entry name" value="IPK_sf"/>
</dbReference>
<dbReference type="GO" id="GO:0005737">
    <property type="term" value="C:cytoplasm"/>
    <property type="evidence" value="ECO:0007669"/>
    <property type="project" value="TreeGrafter"/>
</dbReference>
<feature type="region of interest" description="Disordered" evidence="5">
    <location>
        <begin position="1"/>
        <end position="21"/>
    </location>
</feature>
<dbReference type="Gene3D" id="3.30.470.160">
    <property type="entry name" value="Inositol polyphosphate kinase"/>
    <property type="match status" value="1"/>
</dbReference>
<dbReference type="Proteomes" id="UP000030758">
    <property type="component" value="Unassembled WGS sequence"/>
</dbReference>
<evidence type="ECO:0000256" key="4">
    <source>
        <dbReference type="RuleBase" id="RU363090"/>
    </source>
</evidence>
<keyword evidence="3 4" id="KW-0418">Kinase</keyword>
<evidence type="ECO:0000256" key="3">
    <source>
        <dbReference type="ARBA" id="ARBA00022777"/>
    </source>
</evidence>
<evidence type="ECO:0000256" key="2">
    <source>
        <dbReference type="ARBA" id="ARBA00022679"/>
    </source>
</evidence>
<dbReference type="EC" id="2.7.-.-" evidence="4"/>
<dbReference type="PANTHER" id="PTHR12400:SF21">
    <property type="entry name" value="KINASE"/>
    <property type="match status" value="1"/>
</dbReference>
<dbReference type="EMBL" id="KL367575">
    <property type="protein sequence ID" value="KFD63352.1"/>
    <property type="molecule type" value="Genomic_DNA"/>
</dbReference>
<evidence type="ECO:0000313" key="6">
    <source>
        <dbReference type="EMBL" id="KFD63352.1"/>
    </source>
</evidence>
<gene>
    <name evidence="6" type="ORF">M514_02090</name>
</gene>
<sequence>MRSIALMPPVAEGDHPEKRHTADVDNEASGEFADSDSTVFLEPFCHQVLFPDLQVGGHCSLLMLGQHTVCKPYSKREHQFYQNVHPELTPFIPEFRGVIEVFIEEDSNDYLMLSASPPVVVVQDKSSSVKRRIRRSMRMKLKRSNTDFDRSEHPEVQFQYLSKMYCQNPWAKQCQASQLAKMRLLRSQKHRFLLLENLTHCYHYPSVLDLKMGTRHYGDDASENKRRRQKAKSLESTSSTIAVRLGGMQVFDQKTKTYTCYDKYYGRALSVCGFKESIVQFFNNGITIRTDLIKLVKERLEELNRVISDSPGYRFYSSSLLIIYEGDAYANQSPLIDVRMIDFGHSTCRNFEEDPQHVGPDGGYLQGVNSLIQIMRHILAEKCCCQP</sequence>